<sequence length="84" mass="9216">MFPNLPVVLILDVIKSRILILVCAPIPAAVMNASLMENELESISSYRSPSKLSMDGAHESLMLAADAQDGPEEFNFQVYKTVAY</sequence>
<protein>
    <submittedName>
        <fullName evidence="1">Uncharacterized protein</fullName>
    </submittedName>
</protein>
<dbReference type="EMBL" id="SHOA02000012">
    <property type="protein sequence ID" value="TDH72369.1"/>
    <property type="molecule type" value="Genomic_DNA"/>
</dbReference>
<dbReference type="AlphaFoldDB" id="A0A976NY83"/>
<dbReference type="KEGG" id="blac:94347171"/>
<evidence type="ECO:0000313" key="1">
    <source>
        <dbReference type="EMBL" id="TDH72369.1"/>
    </source>
</evidence>
<gene>
    <name evidence="1" type="ORF">CCR75_003405</name>
</gene>
<comment type="caution">
    <text evidence="1">The sequence shown here is derived from an EMBL/GenBank/DDBJ whole genome shotgun (WGS) entry which is preliminary data.</text>
</comment>
<organism evidence="1 2">
    <name type="scientific">Bremia lactucae</name>
    <name type="common">Lettuce downy mildew</name>
    <dbReference type="NCBI Taxonomy" id="4779"/>
    <lineage>
        <taxon>Eukaryota</taxon>
        <taxon>Sar</taxon>
        <taxon>Stramenopiles</taxon>
        <taxon>Oomycota</taxon>
        <taxon>Peronosporomycetes</taxon>
        <taxon>Peronosporales</taxon>
        <taxon>Peronosporaceae</taxon>
        <taxon>Bremia</taxon>
    </lineage>
</organism>
<proteinExistence type="predicted"/>
<name>A0A976NY83_BRELC</name>
<dbReference type="Proteomes" id="UP000294530">
    <property type="component" value="Unassembled WGS sequence"/>
</dbReference>
<dbReference type="GeneID" id="94347171"/>
<accession>A0A976NY83</accession>
<evidence type="ECO:0000313" key="2">
    <source>
        <dbReference type="Proteomes" id="UP000294530"/>
    </source>
</evidence>
<reference evidence="1 2" key="1">
    <citation type="journal article" date="2021" name="Genome Biol.">
        <title>AFLAP: assembly-free linkage analysis pipeline using k-mers from genome sequencing data.</title>
        <authorList>
            <person name="Fletcher K."/>
            <person name="Zhang L."/>
            <person name="Gil J."/>
            <person name="Han R."/>
            <person name="Cavanaugh K."/>
            <person name="Michelmore R."/>
        </authorList>
    </citation>
    <scope>NUCLEOTIDE SEQUENCE [LARGE SCALE GENOMIC DNA]</scope>
    <source>
        <strain evidence="1 2">SF5</strain>
    </source>
</reference>
<keyword evidence="2" id="KW-1185">Reference proteome</keyword>
<dbReference type="RefSeq" id="XP_067821868.1">
    <property type="nucleotide sequence ID" value="XM_067961500.1"/>
</dbReference>